<dbReference type="InterPro" id="IPR044156">
    <property type="entry name" value="Galectin-like"/>
</dbReference>
<dbReference type="PANTHER" id="PTHR11346:SF80">
    <property type="entry name" value="GALECTIN-9C"/>
    <property type="match status" value="1"/>
</dbReference>
<evidence type="ECO:0000259" key="4">
    <source>
        <dbReference type="PROSITE" id="PS51304"/>
    </source>
</evidence>
<accession>A0A498NHC2</accession>
<dbReference type="CDD" id="cd00070">
    <property type="entry name" value="GLECT"/>
    <property type="match status" value="1"/>
</dbReference>
<dbReference type="GO" id="GO:0005634">
    <property type="term" value="C:nucleus"/>
    <property type="evidence" value="ECO:0007669"/>
    <property type="project" value="TreeGrafter"/>
</dbReference>
<dbReference type="Proteomes" id="UP000290572">
    <property type="component" value="Unassembled WGS sequence"/>
</dbReference>
<dbReference type="AlphaFoldDB" id="A0A498NHC2"/>
<proteinExistence type="evidence at protein level"/>
<name>A0A498NHC2_LABRO</name>
<evidence type="ECO:0000256" key="3">
    <source>
        <dbReference type="RuleBase" id="RU102079"/>
    </source>
</evidence>
<dbReference type="PROSITE" id="PS51304">
    <property type="entry name" value="GALECTIN"/>
    <property type="match status" value="1"/>
</dbReference>
<keyword evidence="1 3" id="KW-0430">Lectin</keyword>
<dbReference type="FunFam" id="2.60.120.200:FF:000124">
    <property type="entry name" value="Galectin-4"/>
    <property type="match status" value="1"/>
</dbReference>
<gene>
    <name evidence="5" type="ORF">ROHU_017099</name>
</gene>
<organism evidence="5 6">
    <name type="scientific">Labeo rohita</name>
    <name type="common">Indian major carp</name>
    <name type="synonym">Cyprinus rohita</name>
    <dbReference type="NCBI Taxonomy" id="84645"/>
    <lineage>
        <taxon>Eukaryota</taxon>
        <taxon>Metazoa</taxon>
        <taxon>Chordata</taxon>
        <taxon>Craniata</taxon>
        <taxon>Vertebrata</taxon>
        <taxon>Euteleostomi</taxon>
        <taxon>Actinopterygii</taxon>
        <taxon>Neopterygii</taxon>
        <taxon>Teleostei</taxon>
        <taxon>Ostariophysi</taxon>
        <taxon>Cypriniformes</taxon>
        <taxon>Cyprinidae</taxon>
        <taxon>Labeoninae</taxon>
        <taxon>Labeonini</taxon>
        <taxon>Labeo</taxon>
    </lineage>
</organism>
<dbReference type="PANTHER" id="PTHR11346">
    <property type="entry name" value="GALECTIN"/>
    <property type="match status" value="1"/>
</dbReference>
<dbReference type="SMART" id="SM00908">
    <property type="entry name" value="Gal-bind_lectin"/>
    <property type="match status" value="1"/>
</dbReference>
<dbReference type="SMART" id="SM00276">
    <property type="entry name" value="GLECT"/>
    <property type="match status" value="1"/>
</dbReference>
<keyword evidence="2" id="KW-0677">Repeat</keyword>
<dbReference type="GO" id="GO:0032689">
    <property type="term" value="P:negative regulation of type II interferon production"/>
    <property type="evidence" value="ECO:0007669"/>
    <property type="project" value="TreeGrafter"/>
</dbReference>
<evidence type="ECO:0000313" key="6">
    <source>
        <dbReference type="Proteomes" id="UP000290572"/>
    </source>
</evidence>
<reference evidence="5 6" key="1">
    <citation type="submission" date="2018-03" db="EMBL/GenBank/DDBJ databases">
        <title>Draft genome sequence of Rohu Carp (Labeo rohita).</title>
        <authorList>
            <person name="Das P."/>
            <person name="Kushwaha B."/>
            <person name="Joshi C.G."/>
            <person name="Kumar D."/>
            <person name="Nagpure N.S."/>
            <person name="Sahoo L."/>
            <person name="Das S.P."/>
            <person name="Bit A."/>
            <person name="Patnaik S."/>
            <person name="Meher P.K."/>
            <person name="Jayasankar P."/>
            <person name="Koringa P.G."/>
            <person name="Patel N.V."/>
            <person name="Hinsu A.T."/>
            <person name="Kumar R."/>
            <person name="Pandey M."/>
            <person name="Agarwal S."/>
            <person name="Srivastava S."/>
            <person name="Singh M."/>
            <person name="Iquebal M.A."/>
            <person name="Jaiswal S."/>
            <person name="Angadi U.B."/>
            <person name="Kumar N."/>
            <person name="Raza M."/>
            <person name="Shah T.M."/>
            <person name="Rai A."/>
            <person name="Jena J.K."/>
        </authorList>
    </citation>
    <scope>NUCLEOTIDE SEQUENCE [LARGE SCALE GENOMIC DNA]</scope>
    <source>
        <strain evidence="5">DASCIFA01</strain>
        <tissue evidence="5">Testis</tissue>
    </source>
</reference>
<dbReference type="Pfam" id="PF00337">
    <property type="entry name" value="Gal-bind_lectin"/>
    <property type="match status" value="1"/>
</dbReference>
<dbReference type="GO" id="GO:0030246">
    <property type="term" value="F:carbohydrate binding"/>
    <property type="evidence" value="ECO:0007669"/>
    <property type="project" value="UniProtKB-UniRule"/>
</dbReference>
<dbReference type="GO" id="GO:0005829">
    <property type="term" value="C:cytosol"/>
    <property type="evidence" value="ECO:0007669"/>
    <property type="project" value="TreeGrafter"/>
</dbReference>
<comment type="caution">
    <text evidence="5">The sequence shown here is derived from an EMBL/GenBank/DDBJ whole genome shotgun (WGS) entry which is preliminary data.</text>
</comment>
<dbReference type="GO" id="GO:0010628">
    <property type="term" value="P:positive regulation of gene expression"/>
    <property type="evidence" value="ECO:0007669"/>
    <property type="project" value="TreeGrafter"/>
</dbReference>
<dbReference type="GO" id="GO:2000562">
    <property type="term" value="P:negative regulation of CD4-positive, alpha-beta T cell proliferation"/>
    <property type="evidence" value="ECO:0007669"/>
    <property type="project" value="TreeGrafter"/>
</dbReference>
<keyword evidence="7" id="KW-1267">Proteomics identification</keyword>
<dbReference type="GO" id="GO:0016936">
    <property type="term" value="F:galactoside binding"/>
    <property type="evidence" value="ECO:0007669"/>
    <property type="project" value="TreeGrafter"/>
</dbReference>
<evidence type="ECO:0000313" key="5">
    <source>
        <dbReference type="EMBL" id="RXN31253.1"/>
    </source>
</evidence>
<protein>
    <recommendedName>
        <fullName evidence="3">Galectin</fullName>
    </recommendedName>
</protein>
<keyword evidence="6" id="KW-1185">Reference proteome</keyword>
<sequence>MSVCSSPLSFGVLLKDVPYKSFIPGGLKVGSVIIIQGFILPQPHRFHINLRHRFGIAFHYNPRFDENVVVRSTYEDGAWGTAERSEPMPFKGGQLMTITIICGPHQYEVFVNGEIAHTYKHRFTDLKEIDVLDIRGDVQLTCVQP</sequence>
<evidence type="ECO:0000256" key="2">
    <source>
        <dbReference type="ARBA" id="ARBA00022737"/>
    </source>
</evidence>
<feature type="domain" description="Galectin" evidence="4">
    <location>
        <begin position="19"/>
        <end position="145"/>
    </location>
</feature>
<evidence type="ECO:0007829" key="7">
    <source>
        <dbReference type="PeptideAtlas" id="A0A498NHC2"/>
    </source>
</evidence>
<dbReference type="InterPro" id="IPR013320">
    <property type="entry name" value="ConA-like_dom_sf"/>
</dbReference>
<dbReference type="EMBL" id="QBIY01011483">
    <property type="protein sequence ID" value="RXN31253.1"/>
    <property type="molecule type" value="Genomic_DNA"/>
</dbReference>
<dbReference type="SUPFAM" id="SSF49899">
    <property type="entry name" value="Concanavalin A-like lectins/glucanases"/>
    <property type="match status" value="1"/>
</dbReference>
<dbReference type="Gene3D" id="2.60.120.200">
    <property type="match status" value="1"/>
</dbReference>
<evidence type="ECO:0000256" key="1">
    <source>
        <dbReference type="ARBA" id="ARBA00022734"/>
    </source>
</evidence>
<dbReference type="InterPro" id="IPR001079">
    <property type="entry name" value="Galectin_CRD"/>
</dbReference>